<protein>
    <recommendedName>
        <fullName evidence="4">PSI domain-containing protein</fullName>
    </recommendedName>
</protein>
<comment type="subcellular location">
    <subcellularLocation>
        <location evidence="1">Membrane</location>
    </subcellularLocation>
</comment>
<dbReference type="InterPro" id="IPR016201">
    <property type="entry name" value="PSI"/>
</dbReference>
<feature type="domain" description="PSI" evidence="4">
    <location>
        <begin position="24"/>
        <end position="77"/>
    </location>
</feature>
<dbReference type="GO" id="GO:0005886">
    <property type="term" value="C:plasma membrane"/>
    <property type="evidence" value="ECO:0007669"/>
    <property type="project" value="TreeGrafter"/>
</dbReference>
<accession>A0A8J6BDY5</accession>
<keyword evidence="3" id="KW-0325">Glycoprotein</keyword>
<feature type="domain" description="PSI" evidence="4">
    <location>
        <begin position="164"/>
        <end position="208"/>
    </location>
</feature>
<dbReference type="SUPFAM" id="SSF103575">
    <property type="entry name" value="Plexin repeat"/>
    <property type="match status" value="1"/>
</dbReference>
<keyword evidence="2" id="KW-0472">Membrane</keyword>
<dbReference type="GO" id="GO:0008360">
    <property type="term" value="P:regulation of cell shape"/>
    <property type="evidence" value="ECO:0007669"/>
    <property type="project" value="TreeGrafter"/>
</dbReference>
<dbReference type="GO" id="GO:0002116">
    <property type="term" value="C:semaphorin receptor complex"/>
    <property type="evidence" value="ECO:0007669"/>
    <property type="project" value="TreeGrafter"/>
</dbReference>
<gene>
    <name evidence="5" type="ORF">GDO78_018344</name>
</gene>
<proteinExistence type="predicted"/>
<dbReference type="Proteomes" id="UP000770717">
    <property type="component" value="Unassembled WGS sequence"/>
</dbReference>
<evidence type="ECO:0000256" key="2">
    <source>
        <dbReference type="ARBA" id="ARBA00023136"/>
    </source>
</evidence>
<evidence type="ECO:0000313" key="5">
    <source>
        <dbReference type="EMBL" id="KAG9465451.1"/>
    </source>
</evidence>
<dbReference type="EMBL" id="WNTK01003045">
    <property type="protein sequence ID" value="KAG9465451.1"/>
    <property type="molecule type" value="Genomic_DNA"/>
</dbReference>
<dbReference type="SMART" id="SM00423">
    <property type="entry name" value="PSI"/>
    <property type="match status" value="2"/>
</dbReference>
<dbReference type="GO" id="GO:0050772">
    <property type="term" value="P:positive regulation of axonogenesis"/>
    <property type="evidence" value="ECO:0007669"/>
    <property type="project" value="TreeGrafter"/>
</dbReference>
<evidence type="ECO:0000256" key="3">
    <source>
        <dbReference type="ARBA" id="ARBA00023180"/>
    </source>
</evidence>
<comment type="caution">
    <text evidence="5">The sequence shown here is derived from an EMBL/GenBank/DDBJ whole genome shotgun (WGS) entry which is preliminary data.</text>
</comment>
<dbReference type="GO" id="GO:0030334">
    <property type="term" value="P:regulation of cell migration"/>
    <property type="evidence" value="ECO:0007669"/>
    <property type="project" value="TreeGrafter"/>
</dbReference>
<organism evidence="5 6">
    <name type="scientific">Eleutherodactylus coqui</name>
    <name type="common">Puerto Rican coqui</name>
    <dbReference type="NCBI Taxonomy" id="57060"/>
    <lineage>
        <taxon>Eukaryota</taxon>
        <taxon>Metazoa</taxon>
        <taxon>Chordata</taxon>
        <taxon>Craniata</taxon>
        <taxon>Vertebrata</taxon>
        <taxon>Euteleostomi</taxon>
        <taxon>Amphibia</taxon>
        <taxon>Batrachia</taxon>
        <taxon>Anura</taxon>
        <taxon>Neobatrachia</taxon>
        <taxon>Hyloidea</taxon>
        <taxon>Eleutherodactylidae</taxon>
        <taxon>Eleutherodactylinae</taxon>
        <taxon>Eleutherodactylus</taxon>
        <taxon>Eleutherodactylus</taxon>
    </lineage>
</organism>
<dbReference type="OrthoDB" id="384877at2759"/>
<dbReference type="Pfam" id="PF01437">
    <property type="entry name" value="PSI"/>
    <property type="match status" value="1"/>
</dbReference>
<dbReference type="AlphaFoldDB" id="A0A8J6BDY5"/>
<evidence type="ECO:0000259" key="4">
    <source>
        <dbReference type="SMART" id="SM00423"/>
    </source>
</evidence>
<keyword evidence="6" id="KW-1185">Reference proteome</keyword>
<dbReference type="PANTHER" id="PTHR22625:SF4">
    <property type="entry name" value="PLEXIN-C1"/>
    <property type="match status" value="1"/>
</dbReference>
<evidence type="ECO:0000256" key="1">
    <source>
        <dbReference type="ARBA" id="ARBA00004370"/>
    </source>
</evidence>
<dbReference type="InterPro" id="IPR002165">
    <property type="entry name" value="Plexin_repeat"/>
</dbReference>
<dbReference type="PANTHER" id="PTHR22625">
    <property type="entry name" value="PLEXIN"/>
    <property type="match status" value="1"/>
</dbReference>
<dbReference type="GO" id="GO:0017154">
    <property type="term" value="F:semaphorin receptor activity"/>
    <property type="evidence" value="ECO:0007669"/>
    <property type="project" value="InterPro"/>
</dbReference>
<dbReference type="GO" id="GO:0007162">
    <property type="term" value="P:negative regulation of cell adhesion"/>
    <property type="evidence" value="ECO:0007669"/>
    <property type="project" value="TreeGrafter"/>
</dbReference>
<dbReference type="Gene3D" id="3.30.1680.10">
    <property type="entry name" value="ligand-binding face of the semaphorins, domain 2"/>
    <property type="match status" value="1"/>
</dbReference>
<evidence type="ECO:0000313" key="6">
    <source>
        <dbReference type="Proteomes" id="UP000770717"/>
    </source>
</evidence>
<dbReference type="InterPro" id="IPR031148">
    <property type="entry name" value="Plexin"/>
</dbReference>
<reference evidence="5" key="1">
    <citation type="thesis" date="2020" institute="ProQuest LLC" country="789 East Eisenhower Parkway, Ann Arbor, MI, USA">
        <title>Comparative Genomics and Chromosome Evolution.</title>
        <authorList>
            <person name="Mudd A.B."/>
        </authorList>
    </citation>
    <scope>NUCLEOTIDE SEQUENCE</scope>
    <source>
        <strain evidence="5">HN-11 Male</strain>
        <tissue evidence="5">Kidney and liver</tissue>
    </source>
</reference>
<sequence>MDPVDINYLYVATVKEIKRLKIANCGQHESCNDCLSAYDPHCGWCHSENRCTMKTECTSSTAPGKWIGITEGFGKCLKIKVVPKDGKIAVSIEKNPSLFDENTPWNCEITNKDTKKTICSGKNKAPSLNCSCEFPAHNIYDTATLSAAAQSNSIAFSAQFQFQKCSQYSAFSCLDCISSGCLWCTKASTCTSPLSQCESDYADEDQCRVIEEKATQGSSSNDKCRVIKSKTANGSSANALHICFSHPDWLFYLLAVWISCLYPVSM</sequence>
<name>A0A8J6BDY5_ELECQ</name>